<dbReference type="EMBL" id="JACOMF010000046">
    <property type="protein sequence ID" value="MBC4018208.1"/>
    <property type="molecule type" value="Genomic_DNA"/>
</dbReference>
<evidence type="ECO:0000313" key="4">
    <source>
        <dbReference type="Proteomes" id="UP000600101"/>
    </source>
</evidence>
<dbReference type="PIRSF" id="PIRSF017082">
    <property type="entry name" value="YflP"/>
    <property type="match status" value="1"/>
</dbReference>
<feature type="chain" id="PRO_5040785684" evidence="2">
    <location>
        <begin position="20"/>
        <end position="319"/>
    </location>
</feature>
<dbReference type="Gene3D" id="3.40.190.10">
    <property type="entry name" value="Periplasmic binding protein-like II"/>
    <property type="match status" value="1"/>
</dbReference>
<evidence type="ECO:0000313" key="3">
    <source>
        <dbReference type="EMBL" id="MBC4018208.1"/>
    </source>
</evidence>
<dbReference type="PANTHER" id="PTHR42928">
    <property type="entry name" value="TRICARBOXYLATE-BINDING PROTEIN"/>
    <property type="match status" value="1"/>
</dbReference>
<dbReference type="SUPFAM" id="SSF53850">
    <property type="entry name" value="Periplasmic binding protein-like II"/>
    <property type="match status" value="1"/>
</dbReference>
<dbReference type="RefSeq" id="WP_186772963.1">
    <property type="nucleotide sequence ID" value="NZ_JACOMF010000046.1"/>
</dbReference>
<gene>
    <name evidence="3" type="ORF">H7965_23215</name>
</gene>
<evidence type="ECO:0000256" key="1">
    <source>
        <dbReference type="ARBA" id="ARBA00006987"/>
    </source>
</evidence>
<comment type="similarity">
    <text evidence="1">Belongs to the UPF0065 (bug) family.</text>
</comment>
<accession>A0A9X0UFS7</accession>
<dbReference type="Proteomes" id="UP000600101">
    <property type="component" value="Unassembled WGS sequence"/>
</dbReference>
<organism evidence="3 4">
    <name type="scientific">Siccirubricoccus deserti</name>
    <dbReference type="NCBI Taxonomy" id="2013562"/>
    <lineage>
        <taxon>Bacteria</taxon>
        <taxon>Pseudomonadati</taxon>
        <taxon>Pseudomonadota</taxon>
        <taxon>Alphaproteobacteria</taxon>
        <taxon>Acetobacterales</taxon>
        <taxon>Roseomonadaceae</taxon>
        <taxon>Siccirubricoccus</taxon>
    </lineage>
</organism>
<dbReference type="InterPro" id="IPR042100">
    <property type="entry name" value="Bug_dom1"/>
</dbReference>
<reference evidence="3" key="1">
    <citation type="submission" date="2020-08" db="EMBL/GenBank/DDBJ databases">
        <authorList>
            <person name="Hu Y."/>
            <person name="Nguyen S.V."/>
            <person name="Li F."/>
            <person name="Fanning S."/>
        </authorList>
    </citation>
    <scope>NUCLEOTIDE SEQUENCE</scope>
    <source>
        <strain evidence="3">SYSU D8009</strain>
    </source>
</reference>
<dbReference type="CDD" id="cd13578">
    <property type="entry name" value="PBP2_Bug27"/>
    <property type="match status" value="1"/>
</dbReference>
<dbReference type="Gene3D" id="3.40.190.150">
    <property type="entry name" value="Bordetella uptake gene, domain 1"/>
    <property type="match status" value="1"/>
</dbReference>
<keyword evidence="2" id="KW-0732">Signal</keyword>
<evidence type="ECO:0000256" key="2">
    <source>
        <dbReference type="SAM" id="SignalP"/>
    </source>
</evidence>
<dbReference type="InterPro" id="IPR005064">
    <property type="entry name" value="BUG"/>
</dbReference>
<dbReference type="Pfam" id="PF03401">
    <property type="entry name" value="TctC"/>
    <property type="match status" value="1"/>
</dbReference>
<name>A0A9X0UFS7_9PROT</name>
<dbReference type="PANTHER" id="PTHR42928:SF5">
    <property type="entry name" value="BLR1237 PROTEIN"/>
    <property type="match status" value="1"/>
</dbReference>
<feature type="signal peptide" evidence="2">
    <location>
        <begin position="1"/>
        <end position="19"/>
    </location>
</feature>
<comment type="caution">
    <text evidence="3">The sequence shown here is derived from an EMBL/GenBank/DDBJ whole genome shotgun (WGS) entry which is preliminary data.</text>
</comment>
<keyword evidence="4" id="KW-1185">Reference proteome</keyword>
<sequence length="319" mass="32891">MQRRSLLGALAALPLAAQAQSWAPERPIRLIVPFAAGGSTDVTARLLAQALSGPLGQPVVVENRPGAGGNIGAEAAARSAPDGHTLFMATSGIIGANNALYRRLPFDPLRDFAPVSLVSFVPNLIVVNPELPVQDLPGLIAYAKARPGQVNYGSAGAGTSLHLAGALFAARAGLDMVHVPYRGGAPAATDLIAGKIQMIASPMSEVLANVQAGKLRPIAVTTARRSAALPQVPTVGEVIPGFEIALWNGILAPAGTPAAAIARFSTALNAILREGPVRHTLLEQGSEPTPNTPEEFATFMQADLPRWAEVVKVSGASAD</sequence>
<dbReference type="AlphaFoldDB" id="A0A9X0UFS7"/>
<protein>
    <submittedName>
        <fullName evidence="3">Tripartite tricarboxylate transporter substrate binding protein</fullName>
    </submittedName>
</protein>
<proteinExistence type="inferred from homology"/>